<accession>A0A265NDS5</accession>
<dbReference type="SMART" id="SM00903">
    <property type="entry name" value="Flavin_Reduct"/>
    <property type="match status" value="1"/>
</dbReference>
<proteinExistence type="predicted"/>
<gene>
    <name evidence="3" type="ORF">CIL03_03390</name>
</gene>
<dbReference type="EMBL" id="NPMS01000001">
    <property type="protein sequence ID" value="OZU90200.1"/>
    <property type="molecule type" value="Genomic_DNA"/>
</dbReference>
<dbReference type="InterPro" id="IPR050268">
    <property type="entry name" value="NADH-dep_flavin_reductase"/>
</dbReference>
<dbReference type="SUPFAM" id="SSF50475">
    <property type="entry name" value="FMN-binding split barrel"/>
    <property type="match status" value="1"/>
</dbReference>
<dbReference type="InterPro" id="IPR012349">
    <property type="entry name" value="Split_barrel_FMN-bd"/>
</dbReference>
<dbReference type="GO" id="GO:0010181">
    <property type="term" value="F:FMN binding"/>
    <property type="evidence" value="ECO:0007669"/>
    <property type="project" value="InterPro"/>
</dbReference>
<evidence type="ECO:0000259" key="2">
    <source>
        <dbReference type="SMART" id="SM00903"/>
    </source>
</evidence>
<evidence type="ECO:0000313" key="4">
    <source>
        <dbReference type="Proteomes" id="UP000216498"/>
    </source>
</evidence>
<dbReference type="RefSeq" id="WP_094883797.1">
    <property type="nucleotide sequence ID" value="NZ_NPMS01000001.1"/>
</dbReference>
<dbReference type="AlphaFoldDB" id="A0A265NDS5"/>
<organism evidence="3 4">
    <name type="scientific">Virgibacillus indicus</name>
    <dbReference type="NCBI Taxonomy" id="2024554"/>
    <lineage>
        <taxon>Bacteria</taxon>
        <taxon>Bacillati</taxon>
        <taxon>Bacillota</taxon>
        <taxon>Bacilli</taxon>
        <taxon>Bacillales</taxon>
        <taxon>Bacillaceae</taxon>
        <taxon>Virgibacillus</taxon>
    </lineage>
</organism>
<reference evidence="3 4" key="1">
    <citation type="submission" date="2017-08" db="EMBL/GenBank/DDBJ databases">
        <title>Virgibacillus indicus sp. nov. and Virgibacillus profoundi sp. nov, two moderately halophilic bacteria isolated from marine sediment by using the Microfluidic Streak Plate.</title>
        <authorList>
            <person name="Xu B."/>
            <person name="Hu B."/>
            <person name="Wang J."/>
            <person name="Zhu Y."/>
            <person name="Huang L."/>
            <person name="Du W."/>
            <person name="Huang Y."/>
        </authorList>
    </citation>
    <scope>NUCLEOTIDE SEQUENCE [LARGE SCALE GENOMIC DNA]</scope>
    <source>
        <strain evidence="3 4">IO3-P2-C2</strain>
    </source>
</reference>
<dbReference type="OrthoDB" id="9792858at2"/>
<keyword evidence="1" id="KW-0560">Oxidoreductase</keyword>
<dbReference type="PANTHER" id="PTHR30466">
    <property type="entry name" value="FLAVIN REDUCTASE"/>
    <property type="match status" value="1"/>
</dbReference>
<dbReference type="GO" id="GO:0042602">
    <property type="term" value="F:riboflavin reductase (NADPH) activity"/>
    <property type="evidence" value="ECO:0007669"/>
    <property type="project" value="TreeGrafter"/>
</dbReference>
<dbReference type="Pfam" id="PF01613">
    <property type="entry name" value="Flavin_Reduct"/>
    <property type="match status" value="1"/>
</dbReference>
<protein>
    <submittedName>
        <fullName evidence="3">Flavin reductase</fullName>
    </submittedName>
</protein>
<dbReference type="InterPro" id="IPR002563">
    <property type="entry name" value="Flavin_Rdtase-like_dom"/>
</dbReference>
<sequence>MDSRLFRDAMGKFATGITVITTEYNEDISGMTVNAFMSVSLEPKLIAISIDEKASMYPKLQKTGKFGLSILAEDQKELSMIFAKQIKKNREIVFKMQDTVPVIEDSIVTLSCNVKETAEAGDHIIFIAEVTDIAVNEAEPVLFFGGKYRSLKSL</sequence>
<evidence type="ECO:0000256" key="1">
    <source>
        <dbReference type="ARBA" id="ARBA00023002"/>
    </source>
</evidence>
<dbReference type="PANTHER" id="PTHR30466:SF1">
    <property type="entry name" value="FMN REDUCTASE (NADH) RUTF"/>
    <property type="match status" value="1"/>
</dbReference>
<dbReference type="Gene3D" id="2.30.110.10">
    <property type="entry name" value="Electron Transport, Fmn-binding Protein, Chain A"/>
    <property type="match status" value="1"/>
</dbReference>
<dbReference type="Proteomes" id="UP000216498">
    <property type="component" value="Unassembled WGS sequence"/>
</dbReference>
<name>A0A265NDS5_9BACI</name>
<comment type="caution">
    <text evidence="3">The sequence shown here is derived from an EMBL/GenBank/DDBJ whole genome shotgun (WGS) entry which is preliminary data.</text>
</comment>
<evidence type="ECO:0000313" key="3">
    <source>
        <dbReference type="EMBL" id="OZU90200.1"/>
    </source>
</evidence>
<feature type="domain" description="Flavin reductase like" evidence="2">
    <location>
        <begin position="10"/>
        <end position="150"/>
    </location>
</feature>
<keyword evidence="4" id="KW-1185">Reference proteome</keyword>